<evidence type="ECO:0000256" key="2">
    <source>
        <dbReference type="ARBA" id="ARBA00004370"/>
    </source>
</evidence>
<dbReference type="EMBL" id="CP036282">
    <property type="protein sequence ID" value="QDL55843.1"/>
    <property type="molecule type" value="Genomic_DNA"/>
</dbReference>
<evidence type="ECO:0000256" key="4">
    <source>
        <dbReference type="ARBA" id="ARBA00022553"/>
    </source>
</evidence>
<dbReference type="CDD" id="cd06225">
    <property type="entry name" value="HAMP"/>
    <property type="match status" value="1"/>
</dbReference>
<dbReference type="InterPro" id="IPR004358">
    <property type="entry name" value="Sig_transdc_His_kin-like_C"/>
</dbReference>
<sequence length="536" mass="57224">MACAHACSRLCWHSHTQPLVCMRTLRQKLVLATVLVFSLTTLAILLATRVVIVDAMSQQSSRDSARSAALLSSALGPLLAQRDLAGLDELSHDLVQRGDFTFLEVRDSNQQLLSQAGSTSASAASLSETTLRVGQRNYGVARFSLDRGGIEAATDQILGRMLAICLGTMVLAALLLVYWSGVLTRSLTALRNGADRMAAGEQDVRIAATGKDELAKLATAFNHMSEVLSERFTALESAEKRLQESHAVLEHRVSERTQHLEQTLDRLQLTQDELVEAKKLASLGALVAGISHELNTPIGNALLTASSLQSLLRETDTSVQNQTASRKGLIAALGTGQEMAGLVVKSSQKAAELITSFKRVAVDDASQQRRRFDLLSIVSDLMRAMSYGLKHSAHAIELDIPTGVVMDSYPGPLDQVISNLIQNAERHAFGPNSTGLLRISATLVAGGQRVELRVQDNGAGMPANVLEHVFDPFFTTKMGQGGSGLGLSIVRNIVHGLLGGHISVTSTVGQGSTFVLDLPLLAPLVADSVASTYAPL</sequence>
<dbReference type="Pfam" id="PF02518">
    <property type="entry name" value="HATPase_c"/>
    <property type="match status" value="1"/>
</dbReference>
<reference evidence="11" key="1">
    <citation type="submission" date="2019-02" db="EMBL/GenBank/DDBJ databases">
        <title>Complete genome sequence of Rhodoferax sp. Gr-4.</title>
        <authorList>
            <person name="Jin L."/>
        </authorList>
    </citation>
    <scope>NUCLEOTIDE SEQUENCE [LARGE SCALE GENOMIC DNA]</scope>
    <source>
        <strain evidence="11">Gr-4</strain>
    </source>
</reference>
<comment type="catalytic activity">
    <reaction evidence="1">
        <text>ATP + protein L-histidine = ADP + protein N-phospho-L-histidine.</text>
        <dbReference type="EC" id="2.7.13.3"/>
    </reaction>
</comment>
<feature type="transmembrane region" description="Helical" evidence="7">
    <location>
        <begin position="157"/>
        <end position="179"/>
    </location>
</feature>
<dbReference type="Proteomes" id="UP000317365">
    <property type="component" value="Chromosome"/>
</dbReference>
<dbReference type="Gene3D" id="1.10.287.130">
    <property type="match status" value="1"/>
</dbReference>
<feature type="transmembrane region" description="Helical" evidence="7">
    <location>
        <begin position="29"/>
        <end position="52"/>
    </location>
</feature>
<evidence type="ECO:0000256" key="3">
    <source>
        <dbReference type="ARBA" id="ARBA00012438"/>
    </source>
</evidence>
<dbReference type="InterPro" id="IPR003660">
    <property type="entry name" value="HAMP_dom"/>
</dbReference>
<accession>A0A515ETE6</accession>
<dbReference type="SUPFAM" id="SSF47384">
    <property type="entry name" value="Homodimeric domain of signal transducing histidine kinase"/>
    <property type="match status" value="1"/>
</dbReference>
<name>A0A515ETE6_9BURK</name>
<dbReference type="Pfam" id="PF00672">
    <property type="entry name" value="HAMP"/>
    <property type="match status" value="1"/>
</dbReference>
<dbReference type="PRINTS" id="PR00344">
    <property type="entry name" value="BCTRLSENSOR"/>
</dbReference>
<feature type="domain" description="HAMP" evidence="9">
    <location>
        <begin position="181"/>
        <end position="233"/>
    </location>
</feature>
<dbReference type="GO" id="GO:0016020">
    <property type="term" value="C:membrane"/>
    <property type="evidence" value="ECO:0007669"/>
    <property type="project" value="UniProtKB-SubCell"/>
</dbReference>
<dbReference type="InterPro" id="IPR005467">
    <property type="entry name" value="His_kinase_dom"/>
</dbReference>
<evidence type="ECO:0000313" key="11">
    <source>
        <dbReference type="Proteomes" id="UP000317365"/>
    </source>
</evidence>
<dbReference type="PROSITE" id="PS50109">
    <property type="entry name" value="HIS_KIN"/>
    <property type="match status" value="1"/>
</dbReference>
<dbReference type="SMART" id="SM00304">
    <property type="entry name" value="HAMP"/>
    <property type="match status" value="1"/>
</dbReference>
<keyword evidence="11" id="KW-1185">Reference proteome</keyword>
<evidence type="ECO:0000259" key="9">
    <source>
        <dbReference type="PROSITE" id="PS50885"/>
    </source>
</evidence>
<dbReference type="Gene3D" id="3.30.565.10">
    <property type="entry name" value="Histidine kinase-like ATPase, C-terminal domain"/>
    <property type="match status" value="1"/>
</dbReference>
<evidence type="ECO:0000259" key="8">
    <source>
        <dbReference type="PROSITE" id="PS50109"/>
    </source>
</evidence>
<protein>
    <recommendedName>
        <fullName evidence="3">histidine kinase</fullName>
        <ecNumber evidence="3">2.7.13.3</ecNumber>
    </recommendedName>
</protein>
<comment type="subcellular location">
    <subcellularLocation>
        <location evidence="2">Membrane</location>
    </subcellularLocation>
</comment>
<dbReference type="PANTHER" id="PTHR43065">
    <property type="entry name" value="SENSOR HISTIDINE KINASE"/>
    <property type="match status" value="1"/>
</dbReference>
<keyword evidence="4" id="KW-0597">Phosphoprotein</keyword>
<dbReference type="KEGG" id="rhg:EXZ61_17615"/>
<dbReference type="InterPro" id="IPR003661">
    <property type="entry name" value="HisK_dim/P_dom"/>
</dbReference>
<reference evidence="11" key="2">
    <citation type="journal article" date="2020" name="Int. J. Syst. Evol. Microbiol.">
        <title>Genomic insights into a novel species Rhodoferax aquaticus sp. nov., isolated from freshwater.</title>
        <authorList>
            <person name="Li T."/>
            <person name="Zhuo Y."/>
            <person name="Jin C.Z."/>
            <person name="Wu X."/>
            <person name="Ko S.R."/>
            <person name="Jin F.J."/>
            <person name="Ahn C.Y."/>
            <person name="Oh H.M."/>
            <person name="Lee H.G."/>
            <person name="Jin L."/>
        </authorList>
    </citation>
    <scope>NUCLEOTIDE SEQUENCE [LARGE SCALE GENOMIC DNA]</scope>
    <source>
        <strain evidence="11">Gr-4</strain>
    </source>
</reference>
<evidence type="ECO:0000256" key="6">
    <source>
        <dbReference type="ARBA" id="ARBA00022777"/>
    </source>
</evidence>
<gene>
    <name evidence="10" type="ORF">EXZ61_17615</name>
</gene>
<dbReference type="InterPro" id="IPR036097">
    <property type="entry name" value="HisK_dim/P_sf"/>
</dbReference>
<proteinExistence type="predicted"/>
<dbReference type="CDD" id="cd00075">
    <property type="entry name" value="HATPase"/>
    <property type="match status" value="1"/>
</dbReference>
<evidence type="ECO:0000256" key="1">
    <source>
        <dbReference type="ARBA" id="ARBA00000085"/>
    </source>
</evidence>
<dbReference type="CDD" id="cd00082">
    <property type="entry name" value="HisKA"/>
    <property type="match status" value="1"/>
</dbReference>
<dbReference type="SMART" id="SM00387">
    <property type="entry name" value="HATPase_c"/>
    <property type="match status" value="1"/>
</dbReference>
<keyword evidence="7" id="KW-0472">Membrane</keyword>
<keyword evidence="6 10" id="KW-0418">Kinase</keyword>
<dbReference type="InterPro" id="IPR003594">
    <property type="entry name" value="HATPase_dom"/>
</dbReference>
<evidence type="ECO:0000256" key="7">
    <source>
        <dbReference type="SAM" id="Phobius"/>
    </source>
</evidence>
<dbReference type="PROSITE" id="PS50885">
    <property type="entry name" value="HAMP"/>
    <property type="match status" value="1"/>
</dbReference>
<feature type="domain" description="Histidine kinase" evidence="8">
    <location>
        <begin position="289"/>
        <end position="522"/>
    </location>
</feature>
<dbReference type="SUPFAM" id="SSF158472">
    <property type="entry name" value="HAMP domain-like"/>
    <property type="match status" value="1"/>
</dbReference>
<dbReference type="EC" id="2.7.13.3" evidence="3"/>
<dbReference type="SUPFAM" id="SSF55874">
    <property type="entry name" value="ATPase domain of HSP90 chaperone/DNA topoisomerase II/histidine kinase"/>
    <property type="match status" value="1"/>
</dbReference>
<dbReference type="Gene3D" id="6.10.340.10">
    <property type="match status" value="1"/>
</dbReference>
<keyword evidence="5" id="KW-0808">Transferase</keyword>
<keyword evidence="7" id="KW-1133">Transmembrane helix</keyword>
<dbReference type="InterPro" id="IPR036890">
    <property type="entry name" value="HATPase_C_sf"/>
</dbReference>
<evidence type="ECO:0000313" key="10">
    <source>
        <dbReference type="EMBL" id="QDL55843.1"/>
    </source>
</evidence>
<organism evidence="10 11">
    <name type="scientific">Rhodoferax aquaticus</name>
    <dbReference type="NCBI Taxonomy" id="2527691"/>
    <lineage>
        <taxon>Bacteria</taxon>
        <taxon>Pseudomonadati</taxon>
        <taxon>Pseudomonadota</taxon>
        <taxon>Betaproteobacteria</taxon>
        <taxon>Burkholderiales</taxon>
        <taxon>Comamonadaceae</taxon>
        <taxon>Rhodoferax</taxon>
    </lineage>
</organism>
<dbReference type="AlphaFoldDB" id="A0A515ETE6"/>
<evidence type="ECO:0000256" key="5">
    <source>
        <dbReference type="ARBA" id="ARBA00022679"/>
    </source>
</evidence>
<dbReference type="GO" id="GO:0000155">
    <property type="term" value="F:phosphorelay sensor kinase activity"/>
    <property type="evidence" value="ECO:0007669"/>
    <property type="project" value="InterPro"/>
</dbReference>
<keyword evidence="7" id="KW-0812">Transmembrane</keyword>